<dbReference type="EMBL" id="CP002040">
    <property type="protein sequence ID" value="ADH66372.1"/>
    <property type="molecule type" value="Genomic_DNA"/>
</dbReference>
<dbReference type="AlphaFoldDB" id="D7B0G5"/>
<keyword evidence="1" id="KW-0812">Transmembrane</keyword>
<dbReference type="STRING" id="446468.Ndas_0928"/>
<accession>D7B0G5</accession>
<keyword evidence="4" id="KW-1185">Reference proteome</keyword>
<feature type="signal peptide" evidence="2">
    <location>
        <begin position="1"/>
        <end position="36"/>
    </location>
</feature>
<gene>
    <name evidence="3" type="ordered locus">Ndas_0928</name>
</gene>
<reference evidence="3 4" key="1">
    <citation type="journal article" date="2010" name="Stand. Genomic Sci.">
        <title>Complete genome sequence of Nocardiopsis dassonvillei type strain (IMRU 509).</title>
        <authorList>
            <person name="Sun H."/>
            <person name="Lapidus A."/>
            <person name="Nolan M."/>
            <person name="Lucas S."/>
            <person name="Del Rio T.G."/>
            <person name="Tice H."/>
            <person name="Cheng J.F."/>
            <person name="Tapia R."/>
            <person name="Han C."/>
            <person name="Goodwin L."/>
            <person name="Pitluck S."/>
            <person name="Pagani I."/>
            <person name="Ivanova N."/>
            <person name="Mavromatis K."/>
            <person name="Mikhailova N."/>
            <person name="Pati A."/>
            <person name="Chen A."/>
            <person name="Palaniappan K."/>
            <person name="Land M."/>
            <person name="Hauser L."/>
            <person name="Chang Y.J."/>
            <person name="Jeffries C.D."/>
            <person name="Djao O.D."/>
            <person name="Rohde M."/>
            <person name="Sikorski J."/>
            <person name="Goker M."/>
            <person name="Woyke T."/>
            <person name="Bristow J."/>
            <person name="Eisen J.A."/>
            <person name="Markowitz V."/>
            <person name="Hugenholtz P."/>
            <person name="Kyrpides N.C."/>
            <person name="Klenk H.P."/>
        </authorList>
    </citation>
    <scope>NUCLEOTIDE SEQUENCE [LARGE SCALE GENOMIC DNA]</scope>
    <source>
        <strain evidence="4">ATCC 23218 / DSM 43111 / CIP 107115 / JCM 7437 / KCTC 9190 / NBRC 14626 / NCTC 10488 / NRRL B-5397 / IMRU 509</strain>
    </source>
</reference>
<keyword evidence="1" id="KW-0472">Membrane</keyword>
<proteinExistence type="predicted"/>
<keyword evidence="2" id="KW-0732">Signal</keyword>
<dbReference type="HOGENOM" id="CLU_1382874_0_0_11"/>
<dbReference type="KEGG" id="nda:Ndas_0928"/>
<dbReference type="Proteomes" id="UP000002219">
    <property type="component" value="Chromosome 1"/>
</dbReference>
<sequence length="197" mass="20255">MTRKYRAKTAGALTAGALTAGLAAAGALGAPAPAAAGPVEGEGPVGLFLEAGEAPLPGEEFTLRTTVTDGPVEGALLAQHVPGELEIVGVGEEGVVRDGIVNWRVTVPEGEEAVYTVRVRAPEATGERLTSTACLLLERDADPAACASDSVLVAEQTAMSRVSEYTDPANLLRAAGVALAVGLAWMLWRRRRALSRG</sequence>
<keyword evidence="1" id="KW-1133">Transmembrane helix</keyword>
<dbReference type="RefSeq" id="WP_013151979.1">
    <property type="nucleotide sequence ID" value="NC_014210.1"/>
</dbReference>
<evidence type="ECO:0000256" key="1">
    <source>
        <dbReference type="SAM" id="Phobius"/>
    </source>
</evidence>
<name>D7B0G5_NOCDD</name>
<dbReference type="GeneID" id="91489012"/>
<protein>
    <submittedName>
        <fullName evidence="3">Uncharacterized protein</fullName>
    </submittedName>
</protein>
<organism evidence="3 4">
    <name type="scientific">Nocardiopsis dassonvillei (strain ATCC 23218 / DSM 43111 / CIP 107115 / JCM 7437 / KCTC 9190 / NBRC 14626 / NCTC 10488 / NRRL B-5397 / IMRU 509)</name>
    <name type="common">Actinomadura dassonvillei</name>
    <dbReference type="NCBI Taxonomy" id="446468"/>
    <lineage>
        <taxon>Bacteria</taxon>
        <taxon>Bacillati</taxon>
        <taxon>Actinomycetota</taxon>
        <taxon>Actinomycetes</taxon>
        <taxon>Streptosporangiales</taxon>
        <taxon>Nocardiopsidaceae</taxon>
        <taxon>Nocardiopsis</taxon>
    </lineage>
</organism>
<evidence type="ECO:0000256" key="2">
    <source>
        <dbReference type="SAM" id="SignalP"/>
    </source>
</evidence>
<dbReference type="OrthoDB" id="3431320at2"/>
<feature type="transmembrane region" description="Helical" evidence="1">
    <location>
        <begin position="171"/>
        <end position="188"/>
    </location>
</feature>
<evidence type="ECO:0000313" key="4">
    <source>
        <dbReference type="Proteomes" id="UP000002219"/>
    </source>
</evidence>
<feature type="chain" id="PRO_5003092984" evidence="2">
    <location>
        <begin position="37"/>
        <end position="197"/>
    </location>
</feature>
<evidence type="ECO:0000313" key="3">
    <source>
        <dbReference type="EMBL" id="ADH66372.1"/>
    </source>
</evidence>